<evidence type="ECO:0000313" key="2">
    <source>
        <dbReference type="Proteomes" id="UP000054321"/>
    </source>
</evidence>
<accession>A0A0C3D4Y4</accession>
<keyword evidence="2" id="KW-1185">Reference proteome</keyword>
<gene>
    <name evidence="1" type="ORF">OIDMADRAFT_17281</name>
</gene>
<dbReference type="Proteomes" id="UP000054321">
    <property type="component" value="Unassembled WGS sequence"/>
</dbReference>
<dbReference type="EMBL" id="KN832871">
    <property type="protein sequence ID" value="KIN06359.1"/>
    <property type="molecule type" value="Genomic_DNA"/>
</dbReference>
<name>A0A0C3D4Y4_OIDMZ</name>
<protein>
    <submittedName>
        <fullName evidence="1">Uncharacterized protein</fullName>
    </submittedName>
</protein>
<reference evidence="1 2" key="1">
    <citation type="submission" date="2014-04" db="EMBL/GenBank/DDBJ databases">
        <authorList>
            <consortium name="DOE Joint Genome Institute"/>
            <person name="Kuo A."/>
            <person name="Martino E."/>
            <person name="Perotto S."/>
            <person name="Kohler A."/>
            <person name="Nagy L.G."/>
            <person name="Floudas D."/>
            <person name="Copeland A."/>
            <person name="Barry K.W."/>
            <person name="Cichocki N."/>
            <person name="Veneault-Fourrey C."/>
            <person name="LaButti K."/>
            <person name="Lindquist E.A."/>
            <person name="Lipzen A."/>
            <person name="Lundell T."/>
            <person name="Morin E."/>
            <person name="Murat C."/>
            <person name="Sun H."/>
            <person name="Tunlid A."/>
            <person name="Henrissat B."/>
            <person name="Grigoriev I.V."/>
            <person name="Hibbett D.S."/>
            <person name="Martin F."/>
            <person name="Nordberg H.P."/>
            <person name="Cantor M.N."/>
            <person name="Hua S.X."/>
        </authorList>
    </citation>
    <scope>NUCLEOTIDE SEQUENCE [LARGE SCALE GENOMIC DNA]</scope>
    <source>
        <strain evidence="1 2">Zn</strain>
    </source>
</reference>
<evidence type="ECO:0000313" key="1">
    <source>
        <dbReference type="EMBL" id="KIN06359.1"/>
    </source>
</evidence>
<proteinExistence type="predicted"/>
<reference evidence="2" key="2">
    <citation type="submission" date="2015-01" db="EMBL/GenBank/DDBJ databases">
        <title>Evolutionary Origins and Diversification of the Mycorrhizal Mutualists.</title>
        <authorList>
            <consortium name="DOE Joint Genome Institute"/>
            <consortium name="Mycorrhizal Genomics Consortium"/>
            <person name="Kohler A."/>
            <person name="Kuo A."/>
            <person name="Nagy L.G."/>
            <person name="Floudas D."/>
            <person name="Copeland A."/>
            <person name="Barry K.W."/>
            <person name="Cichocki N."/>
            <person name="Veneault-Fourrey C."/>
            <person name="LaButti K."/>
            <person name="Lindquist E.A."/>
            <person name="Lipzen A."/>
            <person name="Lundell T."/>
            <person name="Morin E."/>
            <person name="Murat C."/>
            <person name="Riley R."/>
            <person name="Ohm R."/>
            <person name="Sun H."/>
            <person name="Tunlid A."/>
            <person name="Henrissat B."/>
            <person name="Grigoriev I.V."/>
            <person name="Hibbett D.S."/>
            <person name="Martin F."/>
        </authorList>
    </citation>
    <scope>NUCLEOTIDE SEQUENCE [LARGE SCALE GENOMIC DNA]</scope>
    <source>
        <strain evidence="2">Zn</strain>
    </source>
</reference>
<dbReference type="InParanoid" id="A0A0C3D4Y4"/>
<dbReference type="AlphaFoldDB" id="A0A0C3D4Y4"/>
<organism evidence="1 2">
    <name type="scientific">Oidiodendron maius (strain Zn)</name>
    <dbReference type="NCBI Taxonomy" id="913774"/>
    <lineage>
        <taxon>Eukaryota</taxon>
        <taxon>Fungi</taxon>
        <taxon>Dikarya</taxon>
        <taxon>Ascomycota</taxon>
        <taxon>Pezizomycotina</taxon>
        <taxon>Leotiomycetes</taxon>
        <taxon>Leotiomycetes incertae sedis</taxon>
        <taxon>Myxotrichaceae</taxon>
        <taxon>Oidiodendron</taxon>
    </lineage>
</organism>
<sequence length="60" mass="6996">MRAHVLFLFIVDRVFMPCEIVRPATITMNSCCMEELFALSLRYYCFAGLFQSLRIHGYNG</sequence>
<dbReference type="HOGENOM" id="CLU_2942370_0_0_1"/>